<feature type="compositionally biased region" description="Gly residues" evidence="1">
    <location>
        <begin position="268"/>
        <end position="296"/>
    </location>
</feature>
<dbReference type="EMBL" id="JAJVCN010000003">
    <property type="protein sequence ID" value="MCE7009315.1"/>
    <property type="molecule type" value="Genomic_DNA"/>
</dbReference>
<evidence type="ECO:0000256" key="1">
    <source>
        <dbReference type="SAM" id="MobiDB-lite"/>
    </source>
</evidence>
<gene>
    <name evidence="2" type="ORF">LWC34_41850</name>
</gene>
<feature type="region of interest" description="Disordered" evidence="1">
    <location>
        <begin position="395"/>
        <end position="415"/>
    </location>
</feature>
<feature type="compositionally biased region" description="Polar residues" evidence="1">
    <location>
        <begin position="395"/>
        <end position="404"/>
    </location>
</feature>
<feature type="compositionally biased region" description="Gly residues" evidence="1">
    <location>
        <begin position="185"/>
        <end position="200"/>
    </location>
</feature>
<dbReference type="Gene3D" id="1.20.1260.20">
    <property type="entry name" value="PPE superfamily"/>
    <property type="match status" value="1"/>
</dbReference>
<evidence type="ECO:0000313" key="3">
    <source>
        <dbReference type="Proteomes" id="UP001521150"/>
    </source>
</evidence>
<keyword evidence="3" id="KW-1185">Reference proteome</keyword>
<reference evidence="2 3" key="1">
    <citation type="submission" date="2021-12" db="EMBL/GenBank/DDBJ databases">
        <title>Genome sequence of Kibdelosporangium philippinense ATCC 49844.</title>
        <authorList>
            <person name="Fedorov E.A."/>
            <person name="Omeragic M."/>
            <person name="Shalygina K.F."/>
            <person name="Maclea K.S."/>
        </authorList>
    </citation>
    <scope>NUCLEOTIDE SEQUENCE [LARGE SCALE GENOMIC DNA]</scope>
    <source>
        <strain evidence="2 3">ATCC 49844</strain>
    </source>
</reference>
<accession>A0ABS8ZNH5</accession>
<evidence type="ECO:0008006" key="4">
    <source>
        <dbReference type="Google" id="ProtNLM"/>
    </source>
</evidence>
<dbReference type="InterPro" id="IPR038332">
    <property type="entry name" value="PPE_sf"/>
</dbReference>
<name>A0ABS8ZNH5_9PSEU</name>
<dbReference type="Proteomes" id="UP001521150">
    <property type="component" value="Unassembled WGS sequence"/>
</dbReference>
<organism evidence="2 3">
    <name type="scientific">Kibdelosporangium philippinense</name>
    <dbReference type="NCBI Taxonomy" id="211113"/>
    <lineage>
        <taxon>Bacteria</taxon>
        <taxon>Bacillati</taxon>
        <taxon>Actinomycetota</taxon>
        <taxon>Actinomycetes</taxon>
        <taxon>Pseudonocardiales</taxon>
        <taxon>Pseudonocardiaceae</taxon>
        <taxon>Kibdelosporangium</taxon>
    </lineage>
</organism>
<evidence type="ECO:0000313" key="2">
    <source>
        <dbReference type="EMBL" id="MCE7009315.1"/>
    </source>
</evidence>
<comment type="caution">
    <text evidence="2">The sequence shown here is derived from an EMBL/GenBank/DDBJ whole genome shotgun (WGS) entry which is preliminary data.</text>
</comment>
<proteinExistence type="predicted"/>
<feature type="compositionally biased region" description="Gly residues" evidence="1">
    <location>
        <begin position="210"/>
        <end position="252"/>
    </location>
</feature>
<dbReference type="RefSeq" id="WP_233730744.1">
    <property type="nucleotide sequence ID" value="NZ_JAJVCN010000003.1"/>
</dbReference>
<sequence>MTMFMGGQAIYDNFTNATGAQGMADGAAAMNEVVKAYHERGDRIKKIVGRMDAVWKGDAAGAAQRGAGPLAVEHGLAAPAMHTAQDLATRQAGSFGDAKNAVIPVPPAPERVDPLAAFMNPGVLATYGQQLDAHKVAAQHNVDVMRGYESASVYNMSMPQSYGQIAGDQAEIRVASPTPPPGPGPGQGGGGGQGPGGPGSGPVVPPPPRGGGGGVQPGSGGGAGAGGGGSSGPGDGSGGNPGGGPGSGGGTPQQGTNPGGYVPPPPQGGGLPIGPGFPGAGSGLPQGGQATGFGGGLPGVSFGPLGGVGSGDGSGARAAEGRVWVVARVLVLARVLAASADGPVRVRSGSQWRDRTLVHEVAAWPGAAAVPVECRSEPERVKDAAARTKSISVRRTYRNQTPTACSAPMKSRHRQ</sequence>
<feature type="region of interest" description="Disordered" evidence="1">
    <location>
        <begin position="173"/>
        <end position="296"/>
    </location>
</feature>
<protein>
    <recommendedName>
        <fullName evidence="4">PPE family protein</fullName>
    </recommendedName>
</protein>